<name>A0A3L8P203_9ACTN</name>
<dbReference type="Proteomes" id="UP000281708">
    <property type="component" value="Unassembled WGS sequence"/>
</dbReference>
<dbReference type="Gene3D" id="3.30.70.1880">
    <property type="entry name" value="Protein of unknown function DUF881"/>
    <property type="match status" value="1"/>
</dbReference>
<dbReference type="InterPro" id="IPR010273">
    <property type="entry name" value="DUF881"/>
</dbReference>
<evidence type="ECO:0000313" key="3">
    <source>
        <dbReference type="Proteomes" id="UP000281708"/>
    </source>
</evidence>
<dbReference type="GO" id="GO:0005886">
    <property type="term" value="C:plasma membrane"/>
    <property type="evidence" value="ECO:0007669"/>
    <property type="project" value="TreeGrafter"/>
</dbReference>
<comment type="similarity">
    <text evidence="1">Belongs to the UPF0749 family.</text>
</comment>
<keyword evidence="3" id="KW-1185">Reference proteome</keyword>
<evidence type="ECO:0000313" key="2">
    <source>
        <dbReference type="EMBL" id="RLV48649.1"/>
    </source>
</evidence>
<accession>A0A3L8P203</accession>
<evidence type="ECO:0000256" key="1">
    <source>
        <dbReference type="ARBA" id="ARBA00009108"/>
    </source>
</evidence>
<protein>
    <submittedName>
        <fullName evidence="2">DUF881 domain-containing protein</fullName>
    </submittedName>
</protein>
<dbReference type="RefSeq" id="WP_121806611.1">
    <property type="nucleotide sequence ID" value="NZ_RDBE01000008.1"/>
</dbReference>
<dbReference type="Pfam" id="PF05949">
    <property type="entry name" value="DUF881"/>
    <property type="match status" value="1"/>
</dbReference>
<dbReference type="EMBL" id="RDBE01000008">
    <property type="protein sequence ID" value="RLV48649.1"/>
    <property type="molecule type" value="Genomic_DNA"/>
</dbReference>
<dbReference type="PANTHER" id="PTHR37313">
    <property type="entry name" value="UPF0749 PROTEIN RV1825"/>
    <property type="match status" value="1"/>
</dbReference>
<proteinExistence type="inferred from homology"/>
<dbReference type="AlphaFoldDB" id="A0A3L8P203"/>
<gene>
    <name evidence="2" type="ORF">D9V37_12960</name>
</gene>
<dbReference type="OrthoDB" id="3218134at2"/>
<dbReference type="PANTHER" id="PTHR37313:SF1">
    <property type="entry name" value="UPF0749 PROTEIN RV1823"/>
    <property type="match status" value="1"/>
</dbReference>
<comment type="caution">
    <text evidence="2">The sequence shown here is derived from an EMBL/GenBank/DDBJ whole genome shotgun (WGS) entry which is preliminary data.</text>
</comment>
<sequence length="283" mass="30378">MSSPADRDREQAGEQQERISQGLIAYLSGHAMDEDYGWITRNQPATGGRGARVAATVTLAAFGLLVLTAATQTSRSAVTVADERTQLIEQITARRQSLDSRIDTARRLTEQNQVLTRAAGTTASAALLARVERLALLTGQSAAHGRGVTVVADDAANADSDRERVLDKDLQRLVNALWEAGAEAISINGQRLTNLSPIRQAGTAINVNFIPLRPPYRLLVLGDPDRLPSRFAATTDGAAWFDLEREVGLRLSITKATRLSLPAAGEQTLRYAQPATQKQGGAS</sequence>
<reference evidence="2 3" key="1">
    <citation type="submission" date="2018-10" db="EMBL/GenBank/DDBJ databases">
        <title>Marmoricola sp. 4Q3S-7 whole genome shotgun sequence.</title>
        <authorList>
            <person name="Li F."/>
        </authorList>
    </citation>
    <scope>NUCLEOTIDE SEQUENCE [LARGE SCALE GENOMIC DNA]</scope>
    <source>
        <strain evidence="2 3">4Q3S-7</strain>
    </source>
</reference>
<organism evidence="2 3">
    <name type="scientific">Nocardioides mangrovicus</name>
    <dbReference type="NCBI Taxonomy" id="2478913"/>
    <lineage>
        <taxon>Bacteria</taxon>
        <taxon>Bacillati</taxon>
        <taxon>Actinomycetota</taxon>
        <taxon>Actinomycetes</taxon>
        <taxon>Propionibacteriales</taxon>
        <taxon>Nocardioidaceae</taxon>
        <taxon>Nocardioides</taxon>
    </lineage>
</organism>